<dbReference type="PANTHER" id="PTHR24061:SF545">
    <property type="entry name" value="VOMERONASAL 2, RECEPTOR 118-RELATED"/>
    <property type="match status" value="1"/>
</dbReference>
<dbReference type="Pfam" id="PF00003">
    <property type="entry name" value="7tm_3"/>
    <property type="match status" value="1"/>
</dbReference>
<evidence type="ECO:0000313" key="14">
    <source>
        <dbReference type="Ensembl" id="ENSCCNP00000017685.1"/>
    </source>
</evidence>
<dbReference type="AlphaFoldDB" id="A0A8C0WW08"/>
<evidence type="ECO:0000256" key="5">
    <source>
        <dbReference type="ARBA" id="ARBA00022729"/>
    </source>
</evidence>
<dbReference type="PRINTS" id="PR00248">
    <property type="entry name" value="GPCRMGR"/>
</dbReference>
<dbReference type="Gene3D" id="2.10.50.30">
    <property type="entry name" value="GPCR, family 3, nine cysteines domain"/>
    <property type="match status" value="1"/>
</dbReference>
<feature type="transmembrane region" description="Helical" evidence="12">
    <location>
        <begin position="497"/>
        <end position="516"/>
    </location>
</feature>
<dbReference type="InterPro" id="IPR000337">
    <property type="entry name" value="GPCR_3"/>
</dbReference>
<evidence type="ECO:0000256" key="6">
    <source>
        <dbReference type="ARBA" id="ARBA00022989"/>
    </source>
</evidence>
<dbReference type="InterPro" id="IPR004073">
    <property type="entry name" value="GPCR_3_vmron_rcpt_2"/>
</dbReference>
<dbReference type="PANTHER" id="PTHR24061">
    <property type="entry name" value="CALCIUM-SENSING RECEPTOR-RELATED"/>
    <property type="match status" value="1"/>
</dbReference>
<evidence type="ECO:0000259" key="13">
    <source>
        <dbReference type="PROSITE" id="PS50259"/>
    </source>
</evidence>
<keyword evidence="7" id="KW-0297">G-protein coupled receptor</keyword>
<keyword evidence="9" id="KW-0675">Receptor</keyword>
<dbReference type="GO" id="GO:0004930">
    <property type="term" value="F:G protein-coupled receptor activity"/>
    <property type="evidence" value="ECO:0007669"/>
    <property type="project" value="UniProtKB-KW"/>
</dbReference>
<evidence type="ECO:0000256" key="1">
    <source>
        <dbReference type="ARBA" id="ARBA00004651"/>
    </source>
</evidence>
<feature type="transmembrane region" description="Helical" evidence="12">
    <location>
        <begin position="528"/>
        <end position="551"/>
    </location>
</feature>
<proteinExistence type="inferred from homology"/>
<keyword evidence="6 12" id="KW-1133">Transmembrane helix</keyword>
<dbReference type="InterPro" id="IPR017978">
    <property type="entry name" value="GPCR_3_C"/>
</dbReference>
<evidence type="ECO:0000256" key="11">
    <source>
        <dbReference type="ARBA" id="ARBA00023224"/>
    </source>
</evidence>
<keyword evidence="4 12" id="KW-0812">Transmembrane</keyword>
<dbReference type="FunFam" id="2.10.50.30:FF:000002">
    <property type="entry name" value="Vomeronasal 2 receptor, h1"/>
    <property type="match status" value="1"/>
</dbReference>
<comment type="similarity">
    <text evidence="2">Belongs to the G-protein coupled receptor 3 family.</text>
</comment>
<dbReference type="PROSITE" id="PS50259">
    <property type="entry name" value="G_PROTEIN_RECEP_F3_4"/>
    <property type="match status" value="1"/>
</dbReference>
<dbReference type="PRINTS" id="PR01535">
    <property type="entry name" value="VOMERONASL2R"/>
</dbReference>
<feature type="transmembrane region" description="Helical" evidence="12">
    <location>
        <begin position="615"/>
        <end position="639"/>
    </location>
</feature>
<keyword evidence="11" id="KW-0807">Transducer</keyword>
<evidence type="ECO:0000256" key="3">
    <source>
        <dbReference type="ARBA" id="ARBA00022475"/>
    </source>
</evidence>
<keyword evidence="5" id="KW-0732">Signal</keyword>
<keyword evidence="10" id="KW-0325">Glycoprotein</keyword>
<evidence type="ECO:0000256" key="2">
    <source>
        <dbReference type="ARBA" id="ARBA00007242"/>
    </source>
</evidence>
<dbReference type="InterPro" id="IPR038550">
    <property type="entry name" value="GPCR_3_9-Cys_sf"/>
</dbReference>
<dbReference type="Pfam" id="PF01094">
    <property type="entry name" value="ANF_receptor"/>
    <property type="match status" value="1"/>
</dbReference>
<reference evidence="14" key="1">
    <citation type="submission" date="2023-09" db="UniProtKB">
        <authorList>
            <consortium name="Ensembl"/>
        </authorList>
    </citation>
    <scope>IDENTIFICATION</scope>
</reference>
<dbReference type="CDD" id="cd15283">
    <property type="entry name" value="7tmC_V2R_pheromone"/>
    <property type="match status" value="1"/>
</dbReference>
<dbReference type="InterPro" id="IPR001828">
    <property type="entry name" value="ANF_lig-bd_rcpt"/>
</dbReference>
<feature type="domain" description="G-protein coupled receptors family 3 profile" evidence="13">
    <location>
        <begin position="457"/>
        <end position="671"/>
    </location>
</feature>
<dbReference type="Pfam" id="PF07562">
    <property type="entry name" value="NCD3G"/>
    <property type="match status" value="1"/>
</dbReference>
<keyword evidence="8 12" id="KW-0472">Membrane</keyword>
<dbReference type="GO" id="GO:0005886">
    <property type="term" value="C:plasma membrane"/>
    <property type="evidence" value="ECO:0007669"/>
    <property type="project" value="UniProtKB-SubCell"/>
</dbReference>
<feature type="transmembrane region" description="Helical" evidence="12">
    <location>
        <begin position="675"/>
        <end position="694"/>
    </location>
</feature>
<organism evidence="14">
    <name type="scientific">Castor canadensis</name>
    <name type="common">American beaver</name>
    <dbReference type="NCBI Taxonomy" id="51338"/>
    <lineage>
        <taxon>Eukaryota</taxon>
        <taxon>Metazoa</taxon>
        <taxon>Chordata</taxon>
        <taxon>Craniata</taxon>
        <taxon>Vertebrata</taxon>
        <taxon>Euteleostomi</taxon>
        <taxon>Mammalia</taxon>
        <taxon>Eutheria</taxon>
        <taxon>Euarchontoglires</taxon>
        <taxon>Glires</taxon>
        <taxon>Rodentia</taxon>
        <taxon>Castorimorpha</taxon>
        <taxon>Castoridae</taxon>
        <taxon>Castor</taxon>
    </lineage>
</organism>
<feature type="transmembrane region" description="Helical" evidence="12">
    <location>
        <begin position="571"/>
        <end position="595"/>
    </location>
</feature>
<dbReference type="Ensembl" id="ENSCCNT00000023022.1">
    <property type="protein sequence ID" value="ENSCCNP00000017685.1"/>
    <property type="gene ID" value="ENSCCNG00000017976.1"/>
</dbReference>
<evidence type="ECO:0000256" key="8">
    <source>
        <dbReference type="ARBA" id="ARBA00023136"/>
    </source>
</evidence>
<feature type="transmembrane region" description="Helical" evidence="12">
    <location>
        <begin position="457"/>
        <end position="476"/>
    </location>
</feature>
<feature type="transmembrane region" description="Helical" evidence="12">
    <location>
        <begin position="651"/>
        <end position="669"/>
    </location>
</feature>
<comment type="subcellular location">
    <subcellularLocation>
        <location evidence="1">Cell membrane</location>
        <topology evidence="1">Multi-pass membrane protein</topology>
    </subcellularLocation>
</comment>
<evidence type="ECO:0000256" key="10">
    <source>
        <dbReference type="ARBA" id="ARBA00023180"/>
    </source>
</evidence>
<dbReference type="InterPro" id="IPR028082">
    <property type="entry name" value="Peripla_BP_I"/>
</dbReference>
<keyword evidence="3" id="KW-1003">Cell membrane</keyword>
<dbReference type="InterPro" id="IPR011500">
    <property type="entry name" value="GPCR_3_9-Cys_dom"/>
</dbReference>
<evidence type="ECO:0000256" key="4">
    <source>
        <dbReference type="ARBA" id="ARBA00022692"/>
    </source>
</evidence>
<evidence type="ECO:0000256" key="9">
    <source>
        <dbReference type="ARBA" id="ARBA00023170"/>
    </source>
</evidence>
<evidence type="ECO:0000256" key="7">
    <source>
        <dbReference type="ARBA" id="ARBA00023040"/>
    </source>
</evidence>
<evidence type="ECO:0000256" key="12">
    <source>
        <dbReference type="SAM" id="Phobius"/>
    </source>
</evidence>
<sequence length="708" mass="80301">IEEINKNPHLLNNISLGFDIYTVPHTEWQTLENCFIWQSGQEESIPNYTCRRESKSVAVLSGPSWATSAQTGTLLQLYKFPQFTSLYQMAAKDTSLILGMVSLMLHFKWTWLGMLIAEDHKGFQILSDMREEMEKHRICVAFVEVIPITLMSHLSNAWSNRDILMIGKVWVMNSQWDINSSYTYFILDSFHGHLIFSRHHGDIPGFRNFVQTANPSKYPEDYFIAALFFIYFKCSIYESDCERSENCPHNVSLEWLPGNLFNMDMSEESYNIYNAVYAVAHTLHEILLHHIQITRKLYLFHCLEGQLVLCRIIQFNNAAGDQVILEDKGKLEAGYDILNFWNFPDGLELTVKVGKFSPDGPHGQQLSLSEELIEWATGLIENPHSVCSESCGPGFRKSPQEGKAPCCFDCIPCPENEISNGTDMDQCVKCADHQYANREQNHCLQKSVIFLSYEDPLGLALACMAVIFSVLTAAVLRIFMKHRGTPIIKANNRALTYILLISLTFCFLCSLLFIGHPSMATCILQQTTFGIVFTVVTYTVMAKILTVILAFNVTSPGKRMRRLLVSRTPNYLIPIYTLFQLTACGIWLGTSPPFIDTDTNSEHSHIIIMCNKGSALAFYCILGYLIFLAFGSFIVAFLARNLPDTFNEAKFLTFSMLVFCSVWFTFLPVYHIFSILASSAGILGCIFRNSLYGFRDKTHPSARKPSKA</sequence>
<name>A0A8C0WW08_CASCN</name>
<accession>A0A8C0WW08</accession>
<dbReference type="Gene3D" id="3.40.50.2300">
    <property type="match status" value="4"/>
</dbReference>
<dbReference type="SUPFAM" id="SSF53822">
    <property type="entry name" value="Periplasmic binding protein-like I"/>
    <property type="match status" value="1"/>
</dbReference>
<protein>
    <recommendedName>
        <fullName evidence="13">G-protein coupled receptors family 3 profile domain-containing protein</fullName>
    </recommendedName>
</protein>
<dbReference type="InterPro" id="IPR000068">
    <property type="entry name" value="GPCR_3_Ca_sens_rcpt-rel"/>
</dbReference>